<protein>
    <submittedName>
        <fullName evidence="1">Uncharacterized protein</fullName>
    </submittedName>
</protein>
<accession>A0A1Y2CBB4</accession>
<keyword evidence="2" id="KW-1185">Reference proteome</keyword>
<comment type="caution">
    <text evidence="1">The sequence shown here is derived from an EMBL/GenBank/DDBJ whole genome shotgun (WGS) entry which is preliminary data.</text>
</comment>
<evidence type="ECO:0000313" key="2">
    <source>
        <dbReference type="Proteomes" id="UP000193642"/>
    </source>
</evidence>
<name>A0A1Y2CBB4_9FUNG</name>
<dbReference type="Proteomes" id="UP000193642">
    <property type="component" value="Unassembled WGS sequence"/>
</dbReference>
<dbReference type="EMBL" id="MCGO01000022">
    <property type="protein sequence ID" value="ORY44318.1"/>
    <property type="molecule type" value="Genomic_DNA"/>
</dbReference>
<dbReference type="OrthoDB" id="5962118at2759"/>
<dbReference type="AlphaFoldDB" id="A0A1Y2CBB4"/>
<organism evidence="1 2">
    <name type="scientific">Rhizoclosmatium globosum</name>
    <dbReference type="NCBI Taxonomy" id="329046"/>
    <lineage>
        <taxon>Eukaryota</taxon>
        <taxon>Fungi</taxon>
        <taxon>Fungi incertae sedis</taxon>
        <taxon>Chytridiomycota</taxon>
        <taxon>Chytridiomycota incertae sedis</taxon>
        <taxon>Chytridiomycetes</taxon>
        <taxon>Chytridiales</taxon>
        <taxon>Chytriomycetaceae</taxon>
        <taxon>Rhizoclosmatium</taxon>
    </lineage>
</organism>
<sequence>MAPPPTRLRTPDEEAIADRTVFDETDEALEAESADIDRLNGYAVAGVELASGSGATPTPATTKKGNNAFFNPNPGYVPNTSQAKLSWASPEQLAFAESVALRVTGNKKTKLEPLKRPKRDWTWEVDGTYPTTSKGEKIPNFKAPQLADYCYKKIVVFSPLEQFPEDCANVKCPSCGKANTWNKAGLSNNFRNAFGVSDREMVIGRKYKCERNNGCNKVFNAWNPSFFAALPDIAQNDFPYLTNLDENNTAMFIHKDLVDKILSEHHQIGYAGLYKSIRRPYFHSFLQKMVSFTAALKAFKDRGFVPVPGRLTQPTISSFAAAKSPGEPLAGRPILDENIPTLRDYCINPHCYNGGWPTYSFLRDFVIKQHQKIIQPICDRVQRNVTGKTLAYDVHKKMTKYAQVEGNQPFAGLGATMTETKEVPVWGLLAREAEEDVKEMVGDYPQRLEAKDIRLSAMFLDNCCSFARIFRDIFGDQSLGVFLDRAHIMFRYSDLVSTDHPQRETFLKELSHCFAFKEQVPADMRFPVRTNKDRNFVTRSYEAAEVEQKLSHMIETLSTNVPPFFDHSAMLAMHENQLIHVTKGCVLFGAKSRNDEYCIRREGSVGFLTPQGTSSLENMFRWIMAGNSKVPVGPGTTIMRLELAFLNVNVTSGSQIRGDKFLQQSGGASIRFDFIDYILNEQRSMFPLLAANFPLWPGEFGKPIPKVSASLDPKKIELIGTGVIPEVVRALAPKSALPRAVPKASQVTEFTSSDLLYEERAVSISAESTQAQFGDRDRPLLCHRTSATEFLSDNNIEHVLLSGLTDNEKVLADTLLSLTKLSSKSNDTAFQRMFLLWNANSDVIDSVDIRILSHWTILKTIVKNREKAATYRAAIASRPVVPMQYTPPLSNTGPPIPSHSPMLHNSHSGGQFIQHPLLRPPMFSNSNFNQYPHDFSNPLLDPPRTVFTRIIPSQPVNARKKPTCSRCSKLTSGHNISFCADGVRAVDSAKHLFGVVYDSQWFETVYFPYLAGKGKEAQLVQQCLKVLKEKQPDIYSSLENNPAVNVFL</sequence>
<reference evidence="1 2" key="1">
    <citation type="submission" date="2016-07" db="EMBL/GenBank/DDBJ databases">
        <title>Pervasive Adenine N6-methylation of Active Genes in Fungi.</title>
        <authorList>
            <consortium name="DOE Joint Genome Institute"/>
            <person name="Mondo S.J."/>
            <person name="Dannebaum R.O."/>
            <person name="Kuo R.C."/>
            <person name="Labutti K."/>
            <person name="Haridas S."/>
            <person name="Kuo A."/>
            <person name="Salamov A."/>
            <person name="Ahrendt S.R."/>
            <person name="Lipzen A."/>
            <person name="Sullivan W."/>
            <person name="Andreopoulos W.B."/>
            <person name="Clum A."/>
            <person name="Lindquist E."/>
            <person name="Daum C."/>
            <person name="Ramamoorthy G.K."/>
            <person name="Gryganskyi A."/>
            <person name="Culley D."/>
            <person name="Magnuson J.K."/>
            <person name="James T.Y."/>
            <person name="O'Malley M.A."/>
            <person name="Stajich J.E."/>
            <person name="Spatafora J.W."/>
            <person name="Visel A."/>
            <person name="Grigoriev I.V."/>
        </authorList>
    </citation>
    <scope>NUCLEOTIDE SEQUENCE [LARGE SCALE GENOMIC DNA]</scope>
    <source>
        <strain evidence="1 2">JEL800</strain>
    </source>
</reference>
<gene>
    <name evidence="1" type="ORF">BCR33DRAFT_716882</name>
</gene>
<proteinExistence type="predicted"/>
<evidence type="ECO:0000313" key="1">
    <source>
        <dbReference type="EMBL" id="ORY44318.1"/>
    </source>
</evidence>